<keyword evidence="2" id="KW-1064">Adaptive immunity</keyword>
<keyword evidence="3" id="KW-1280">Immunoglobulin</keyword>
<dbReference type="InterPro" id="IPR050199">
    <property type="entry name" value="IgHV"/>
</dbReference>
<sequence>KIQLFIIVPGDSHQLTCRASGFTFSNHWMAWIRQAPGKGLEWISYINPGGSVAWYPDSVRGRFTISRDNSKQQLYLQMNSLRTEDSAVYYCARETLLLNSVSQLYKNLQFFKSNVRGAFILTGRIHCIMLFKSLGKRKCTMIKLWVARKINLPNSFLF</sequence>
<keyword evidence="6" id="KW-1185">Reference proteome</keyword>
<organism evidence="5 6">
    <name type="scientific">Cyprinodon variegatus</name>
    <name type="common">Sheepshead minnow</name>
    <dbReference type="NCBI Taxonomy" id="28743"/>
    <lineage>
        <taxon>Eukaryota</taxon>
        <taxon>Metazoa</taxon>
        <taxon>Chordata</taxon>
        <taxon>Craniata</taxon>
        <taxon>Vertebrata</taxon>
        <taxon>Euteleostomi</taxon>
        <taxon>Actinopterygii</taxon>
        <taxon>Neopterygii</taxon>
        <taxon>Teleostei</taxon>
        <taxon>Neoteleostei</taxon>
        <taxon>Acanthomorphata</taxon>
        <taxon>Ovalentaria</taxon>
        <taxon>Atherinomorphae</taxon>
        <taxon>Cyprinodontiformes</taxon>
        <taxon>Cyprinodontidae</taxon>
        <taxon>Cyprinodon</taxon>
    </lineage>
</organism>
<evidence type="ECO:0000256" key="1">
    <source>
        <dbReference type="ARBA" id="ARBA00022859"/>
    </source>
</evidence>
<dbReference type="OMA" id="GRIHCIM"/>
<proteinExistence type="predicted"/>
<evidence type="ECO:0000313" key="5">
    <source>
        <dbReference type="Ensembl" id="ENSCVAP00000025146.1"/>
    </source>
</evidence>
<dbReference type="InterPro" id="IPR003599">
    <property type="entry name" value="Ig_sub"/>
</dbReference>
<dbReference type="GeneTree" id="ENSGT01140000282517"/>
<dbReference type="SMART" id="SM00406">
    <property type="entry name" value="IGv"/>
    <property type="match status" value="1"/>
</dbReference>
<name>A0A3Q2DYY8_CYPVA</name>
<dbReference type="InterPro" id="IPR007110">
    <property type="entry name" value="Ig-like_dom"/>
</dbReference>
<protein>
    <recommendedName>
        <fullName evidence="4">Ig-like domain-containing protein</fullName>
    </recommendedName>
</protein>
<dbReference type="FunFam" id="2.60.40.10:FF:002198">
    <property type="entry name" value="Immunoglobulin heavy variable 5-2"/>
    <property type="match status" value="1"/>
</dbReference>
<reference evidence="5" key="2">
    <citation type="submission" date="2025-09" db="UniProtKB">
        <authorList>
            <consortium name="Ensembl"/>
        </authorList>
    </citation>
    <scope>IDENTIFICATION</scope>
</reference>
<dbReference type="PANTHER" id="PTHR23266">
    <property type="entry name" value="IMMUNOGLOBULIN HEAVY CHAIN"/>
    <property type="match status" value="1"/>
</dbReference>
<reference evidence="5" key="1">
    <citation type="submission" date="2025-08" db="UniProtKB">
        <authorList>
            <consortium name="Ensembl"/>
        </authorList>
    </citation>
    <scope>IDENTIFICATION</scope>
</reference>
<dbReference type="Pfam" id="PF07686">
    <property type="entry name" value="V-set"/>
    <property type="match status" value="1"/>
</dbReference>
<dbReference type="Proteomes" id="UP000265020">
    <property type="component" value="Unassembled WGS sequence"/>
</dbReference>
<dbReference type="SMART" id="SM00409">
    <property type="entry name" value="IG"/>
    <property type="match status" value="1"/>
</dbReference>
<accession>A0A3Q2DYY8</accession>
<evidence type="ECO:0000256" key="3">
    <source>
        <dbReference type="ARBA" id="ARBA00043265"/>
    </source>
</evidence>
<dbReference type="GO" id="GO:0019814">
    <property type="term" value="C:immunoglobulin complex"/>
    <property type="evidence" value="ECO:0007669"/>
    <property type="project" value="UniProtKB-KW"/>
</dbReference>
<dbReference type="AlphaFoldDB" id="A0A3Q2DYY8"/>
<keyword evidence="1" id="KW-0391">Immunity</keyword>
<dbReference type="SUPFAM" id="SSF48726">
    <property type="entry name" value="Immunoglobulin"/>
    <property type="match status" value="1"/>
</dbReference>
<evidence type="ECO:0000259" key="4">
    <source>
        <dbReference type="PROSITE" id="PS50835"/>
    </source>
</evidence>
<dbReference type="InterPro" id="IPR036179">
    <property type="entry name" value="Ig-like_dom_sf"/>
</dbReference>
<dbReference type="GO" id="GO:0005576">
    <property type="term" value="C:extracellular region"/>
    <property type="evidence" value="ECO:0007669"/>
    <property type="project" value="UniProtKB-ARBA"/>
</dbReference>
<dbReference type="PROSITE" id="PS50835">
    <property type="entry name" value="IG_LIKE"/>
    <property type="match status" value="1"/>
</dbReference>
<dbReference type="InterPro" id="IPR013106">
    <property type="entry name" value="Ig_V-set"/>
</dbReference>
<evidence type="ECO:0000256" key="2">
    <source>
        <dbReference type="ARBA" id="ARBA00023130"/>
    </source>
</evidence>
<dbReference type="Ensembl" id="ENSCVAT00000002390.1">
    <property type="protein sequence ID" value="ENSCVAP00000025146.1"/>
    <property type="gene ID" value="ENSCVAG00000009713.1"/>
</dbReference>
<dbReference type="Gene3D" id="2.60.40.10">
    <property type="entry name" value="Immunoglobulins"/>
    <property type="match status" value="1"/>
</dbReference>
<dbReference type="InterPro" id="IPR013783">
    <property type="entry name" value="Ig-like_fold"/>
</dbReference>
<evidence type="ECO:0000313" key="6">
    <source>
        <dbReference type="Proteomes" id="UP000265020"/>
    </source>
</evidence>
<dbReference type="GO" id="GO:0002250">
    <property type="term" value="P:adaptive immune response"/>
    <property type="evidence" value="ECO:0007669"/>
    <property type="project" value="UniProtKB-KW"/>
</dbReference>
<feature type="domain" description="Ig-like" evidence="4">
    <location>
        <begin position="1"/>
        <end position="109"/>
    </location>
</feature>